<gene>
    <name evidence="1" type="ORF">MNBD_GAMMA02-1738</name>
</gene>
<proteinExistence type="predicted"/>
<sequence length="50" mass="6448">QEQTIKMHIRQFNWQLQIRMSHFYQDEFEDYWATDEWQDIYNTKMTTVSW</sequence>
<organism evidence="1">
    <name type="scientific">hydrothermal vent metagenome</name>
    <dbReference type="NCBI Taxonomy" id="652676"/>
    <lineage>
        <taxon>unclassified sequences</taxon>
        <taxon>metagenomes</taxon>
        <taxon>ecological metagenomes</taxon>
    </lineage>
</organism>
<evidence type="ECO:0000313" key="1">
    <source>
        <dbReference type="EMBL" id="VAW46475.1"/>
    </source>
</evidence>
<feature type="non-terminal residue" evidence="1">
    <location>
        <position position="1"/>
    </location>
</feature>
<protein>
    <submittedName>
        <fullName evidence="1">Uncharacterized protein</fullName>
    </submittedName>
</protein>
<accession>A0A3B0VS49</accession>
<dbReference type="EMBL" id="UOFA01000283">
    <property type="protein sequence ID" value="VAW46475.1"/>
    <property type="molecule type" value="Genomic_DNA"/>
</dbReference>
<dbReference type="AlphaFoldDB" id="A0A3B0VS49"/>
<reference evidence="1" key="1">
    <citation type="submission" date="2018-06" db="EMBL/GenBank/DDBJ databases">
        <authorList>
            <person name="Zhirakovskaya E."/>
        </authorList>
    </citation>
    <scope>NUCLEOTIDE SEQUENCE</scope>
</reference>
<name>A0A3B0VS49_9ZZZZ</name>